<sequence length="262" mass="29610">MTDEQMEQGLGNGGLFVTDVPWLLLQWDISDNHTNNNPNIVEIEPENDAIEESLNEASLAGDEDNHVNQAIMHFVMRGDWDTAMELLKRHPEVVTARIREGGTILHWAFFFKKVDIAKEMVNLMRPKDLEIQDYVGLTALHRVITGIPESVELAKCMVEKNKKLLSIVLPPDKTIPLLAGKITPLIQAQGHEEGEKMAQYLYSVTPHKNLNDSECALLIIQGLMLKRFVHCDKTSKQVDVKALKETIWNHAQESVQISIQVC</sequence>
<dbReference type="SUPFAM" id="SSF48403">
    <property type="entry name" value="Ankyrin repeat"/>
    <property type="match status" value="1"/>
</dbReference>
<organism evidence="1 2">
    <name type="scientific">Malus baccata</name>
    <name type="common">Siberian crab apple</name>
    <name type="synonym">Pyrus baccata</name>
    <dbReference type="NCBI Taxonomy" id="106549"/>
    <lineage>
        <taxon>Eukaryota</taxon>
        <taxon>Viridiplantae</taxon>
        <taxon>Streptophyta</taxon>
        <taxon>Embryophyta</taxon>
        <taxon>Tracheophyta</taxon>
        <taxon>Spermatophyta</taxon>
        <taxon>Magnoliopsida</taxon>
        <taxon>eudicotyledons</taxon>
        <taxon>Gunneridae</taxon>
        <taxon>Pentapetalae</taxon>
        <taxon>rosids</taxon>
        <taxon>fabids</taxon>
        <taxon>Rosales</taxon>
        <taxon>Rosaceae</taxon>
        <taxon>Amygdaloideae</taxon>
        <taxon>Maleae</taxon>
        <taxon>Malus</taxon>
    </lineage>
</organism>
<evidence type="ECO:0000313" key="2">
    <source>
        <dbReference type="Proteomes" id="UP000315295"/>
    </source>
</evidence>
<dbReference type="STRING" id="106549.A0A540MRU6"/>
<dbReference type="Proteomes" id="UP000315295">
    <property type="component" value="Unassembled WGS sequence"/>
</dbReference>
<keyword evidence="2" id="KW-1185">Reference proteome</keyword>
<reference evidence="1 2" key="1">
    <citation type="journal article" date="2019" name="G3 (Bethesda)">
        <title>Sequencing of a Wild Apple (Malus baccata) Genome Unravels the Differences Between Cultivated and Wild Apple Species Regarding Disease Resistance and Cold Tolerance.</title>
        <authorList>
            <person name="Chen X."/>
        </authorList>
    </citation>
    <scope>NUCLEOTIDE SEQUENCE [LARGE SCALE GENOMIC DNA]</scope>
    <source>
        <strain evidence="2">cv. Shandingzi</strain>
        <tissue evidence="1">Leaves</tissue>
    </source>
</reference>
<evidence type="ECO:0000313" key="1">
    <source>
        <dbReference type="EMBL" id="TQE01519.1"/>
    </source>
</evidence>
<dbReference type="PANTHER" id="PTHR24121">
    <property type="entry name" value="NO MECHANORECEPTOR POTENTIAL C, ISOFORM D-RELATED"/>
    <property type="match status" value="1"/>
</dbReference>
<comment type="caution">
    <text evidence="1">The sequence shown here is derived from an EMBL/GenBank/DDBJ whole genome shotgun (WGS) entry which is preliminary data.</text>
</comment>
<dbReference type="PANTHER" id="PTHR24121:SF16">
    <property type="entry name" value="NON-SPECIFIC SERINE_THREONINE PROTEIN KINASE"/>
    <property type="match status" value="1"/>
</dbReference>
<dbReference type="EMBL" id="VIEB01000193">
    <property type="protein sequence ID" value="TQE01519.1"/>
    <property type="molecule type" value="Genomic_DNA"/>
</dbReference>
<dbReference type="Gene3D" id="1.25.40.20">
    <property type="entry name" value="Ankyrin repeat-containing domain"/>
    <property type="match status" value="1"/>
</dbReference>
<protein>
    <submittedName>
        <fullName evidence="1">Uncharacterized protein</fullName>
    </submittedName>
</protein>
<gene>
    <name evidence="1" type="ORF">C1H46_012882</name>
</gene>
<dbReference type="InterPro" id="IPR036770">
    <property type="entry name" value="Ankyrin_rpt-contain_sf"/>
</dbReference>
<proteinExistence type="predicted"/>
<name>A0A540MRU6_MALBA</name>
<accession>A0A540MRU6</accession>
<dbReference type="AlphaFoldDB" id="A0A540MRU6"/>